<reference evidence="2 3" key="1">
    <citation type="submission" date="2018-07" db="EMBL/GenBank/DDBJ databases">
        <title>A draft genome of a endophytic bacteria, a new species of Pedobacter.</title>
        <authorList>
            <person name="Zhang Z.D."/>
            <person name="Chen Z.J."/>
        </authorList>
    </citation>
    <scope>NUCLEOTIDE SEQUENCE [LARGE SCALE GENOMIC DNA]</scope>
    <source>
        <strain evidence="2 3">RS10</strain>
    </source>
</reference>
<evidence type="ECO:0000313" key="3">
    <source>
        <dbReference type="Proteomes" id="UP000252081"/>
    </source>
</evidence>
<organism evidence="2 3">
    <name type="scientific">Pedobacter miscanthi</name>
    <dbReference type="NCBI Taxonomy" id="2259170"/>
    <lineage>
        <taxon>Bacteria</taxon>
        <taxon>Pseudomonadati</taxon>
        <taxon>Bacteroidota</taxon>
        <taxon>Sphingobacteriia</taxon>
        <taxon>Sphingobacteriales</taxon>
        <taxon>Sphingobacteriaceae</taxon>
        <taxon>Pedobacter</taxon>
    </lineage>
</organism>
<feature type="signal peptide" evidence="1">
    <location>
        <begin position="1"/>
        <end position="21"/>
    </location>
</feature>
<evidence type="ECO:0000313" key="2">
    <source>
        <dbReference type="EMBL" id="RBQ02450.1"/>
    </source>
</evidence>
<dbReference type="RefSeq" id="WP_113951908.1">
    <property type="nucleotide sequence ID" value="NZ_QNQU01000037.1"/>
</dbReference>
<gene>
    <name evidence="2" type="ORF">DRW42_26640</name>
</gene>
<dbReference type="OrthoDB" id="9908998at2"/>
<protein>
    <submittedName>
        <fullName evidence="2">Uncharacterized protein</fullName>
    </submittedName>
</protein>
<keyword evidence="1" id="KW-0732">Signal</keyword>
<dbReference type="Proteomes" id="UP000252081">
    <property type="component" value="Unassembled WGS sequence"/>
</dbReference>
<name>A0A366KLQ1_9SPHI</name>
<keyword evidence="3" id="KW-1185">Reference proteome</keyword>
<dbReference type="EMBL" id="QNQU01000037">
    <property type="protein sequence ID" value="RBQ02450.1"/>
    <property type="molecule type" value="Genomic_DNA"/>
</dbReference>
<comment type="caution">
    <text evidence="2">The sequence shown here is derived from an EMBL/GenBank/DDBJ whole genome shotgun (WGS) entry which is preliminary data.</text>
</comment>
<evidence type="ECO:0000256" key="1">
    <source>
        <dbReference type="SAM" id="SignalP"/>
    </source>
</evidence>
<proteinExistence type="predicted"/>
<accession>A0A366KLQ1</accession>
<feature type="chain" id="PRO_5016619677" evidence="1">
    <location>
        <begin position="22"/>
        <end position="147"/>
    </location>
</feature>
<sequence length="147" mass="15652">MLKKSLLVILLLLNISVALNAKSGIPAVKNHAFFACTFTPNNSNLSYTYGPTSFSLTNVNYAATYFGSNPYSQGQWEVGVVIGSLACHPSTYIYGRKLQTDGRLMETGITASGYVVIKWVSGPPMPSSGPVNYAVDMSNVNISSTGG</sequence>
<dbReference type="AlphaFoldDB" id="A0A366KLQ1"/>